<keyword evidence="2" id="KW-0732">Signal</keyword>
<keyword evidence="1" id="KW-1133">Transmembrane helix</keyword>
<dbReference type="AlphaFoldDB" id="A0A1I7WG48"/>
<evidence type="ECO:0000313" key="3">
    <source>
        <dbReference type="Proteomes" id="UP000095283"/>
    </source>
</evidence>
<reference evidence="4" key="1">
    <citation type="submission" date="2016-11" db="UniProtKB">
        <authorList>
            <consortium name="WormBaseParasite"/>
        </authorList>
    </citation>
    <scope>IDENTIFICATION</scope>
</reference>
<dbReference type="SUPFAM" id="SSF82199">
    <property type="entry name" value="SET domain"/>
    <property type="match status" value="1"/>
</dbReference>
<evidence type="ECO:0000313" key="4">
    <source>
        <dbReference type="WBParaSite" id="Hba_03964"/>
    </source>
</evidence>
<keyword evidence="1" id="KW-0812">Transmembrane</keyword>
<evidence type="ECO:0000256" key="1">
    <source>
        <dbReference type="SAM" id="Phobius"/>
    </source>
</evidence>
<evidence type="ECO:0000256" key="2">
    <source>
        <dbReference type="SAM" id="SignalP"/>
    </source>
</evidence>
<feature type="transmembrane region" description="Helical" evidence="1">
    <location>
        <begin position="206"/>
        <end position="225"/>
    </location>
</feature>
<dbReference type="InterPro" id="IPR050869">
    <property type="entry name" value="H3K4_H4K5_MeTrfase"/>
</dbReference>
<sequence>MIFLLQMLISYLSLLFLFLNNYDALDGCYFYWRDLQLHFDVLHEIILSSLCLLSAECLKKDLMEFAKRCVSWFELPRNWLGETKNELLMAEHLTTWSITDQNNFCYKIREKFRLSVHEHSCSPNSYLIFNSEKVKLRTPNPNIFYSKELKISYIDLMQSTTRRRCELKSRYNIDCMCPVCTDEERVRKLLLILQAYFYNTISRKKWLVLFEHLVVSLLVVFVYSMRRLIPILNFFAVNVENRVCSLLKRFDAISFNYKNKTKIVGYLFVKTRFLFSFIYSILDFGPLLHNISLTRGQIKTLSTAGYTVKRIADVVRLLRVFKNEVINSLFRI</sequence>
<dbReference type="PANTHER" id="PTHR12197:SF251">
    <property type="entry name" value="EG:BACR7C10.4 PROTEIN"/>
    <property type="match status" value="1"/>
</dbReference>
<feature type="transmembrane region" description="Helical" evidence="1">
    <location>
        <begin position="41"/>
        <end position="58"/>
    </location>
</feature>
<name>A0A1I7WG48_HETBA</name>
<dbReference type="Gene3D" id="2.170.270.10">
    <property type="entry name" value="SET domain"/>
    <property type="match status" value="1"/>
</dbReference>
<keyword evidence="1" id="KW-0472">Membrane</keyword>
<dbReference type="WBParaSite" id="Hba_03964">
    <property type="protein sequence ID" value="Hba_03964"/>
    <property type="gene ID" value="Hba_03964"/>
</dbReference>
<proteinExistence type="predicted"/>
<feature type="chain" id="PRO_5009310613" evidence="2">
    <location>
        <begin position="25"/>
        <end position="332"/>
    </location>
</feature>
<dbReference type="InterPro" id="IPR046341">
    <property type="entry name" value="SET_dom_sf"/>
</dbReference>
<organism evidence="3 4">
    <name type="scientific">Heterorhabditis bacteriophora</name>
    <name type="common">Entomopathogenic nematode worm</name>
    <dbReference type="NCBI Taxonomy" id="37862"/>
    <lineage>
        <taxon>Eukaryota</taxon>
        <taxon>Metazoa</taxon>
        <taxon>Ecdysozoa</taxon>
        <taxon>Nematoda</taxon>
        <taxon>Chromadorea</taxon>
        <taxon>Rhabditida</taxon>
        <taxon>Rhabditina</taxon>
        <taxon>Rhabditomorpha</taxon>
        <taxon>Strongyloidea</taxon>
        <taxon>Heterorhabditidae</taxon>
        <taxon>Heterorhabditis</taxon>
    </lineage>
</organism>
<feature type="signal peptide" evidence="2">
    <location>
        <begin position="1"/>
        <end position="24"/>
    </location>
</feature>
<accession>A0A1I7WG48</accession>
<dbReference type="Proteomes" id="UP000095283">
    <property type="component" value="Unplaced"/>
</dbReference>
<protein>
    <submittedName>
        <fullName evidence="4">SET domain-containing protein</fullName>
    </submittedName>
</protein>
<keyword evidence="3" id="KW-1185">Reference proteome</keyword>
<dbReference type="PANTHER" id="PTHR12197">
    <property type="entry name" value="HISTONE-LYSINE N-METHYLTRANSFERASE SMYD"/>
    <property type="match status" value="1"/>
</dbReference>
<dbReference type="GO" id="GO:0005634">
    <property type="term" value="C:nucleus"/>
    <property type="evidence" value="ECO:0007669"/>
    <property type="project" value="TreeGrafter"/>
</dbReference>